<dbReference type="SMART" id="SM00418">
    <property type="entry name" value="HTH_ARSR"/>
    <property type="match status" value="1"/>
</dbReference>
<organism evidence="2">
    <name type="scientific">Rhizobium sp. ZPR3</name>
    <dbReference type="NCBI Taxonomy" id="3158967"/>
    <lineage>
        <taxon>Bacteria</taxon>
        <taxon>Pseudomonadati</taxon>
        <taxon>Pseudomonadota</taxon>
        <taxon>Alphaproteobacteria</taxon>
        <taxon>Hyphomicrobiales</taxon>
        <taxon>Rhizobiaceae</taxon>
        <taxon>Rhizobium/Agrobacterium group</taxon>
        <taxon>Rhizobium</taxon>
    </lineage>
</organism>
<sequence length="309" mass="33730">MKNGSLTIYAGENSAALRALSVRARIDMLELLCSKGPLNVNEISRELNLPQSTVATSIIILEEAGLVETMAAKARKGYQKICTALYHEILISFEDANLKRGADIIEVVMPVGLYTSCEVRAPCGLCSTEGVIGILDIPDYFLDPQRMQAGLLWFGRGFVEYKFPNNAKILNKTITAIEFSMELSSNLPGINADGPSDISLWVNGMAVGTWTSPGDYDDKRGAFTPAWWKLAGSQYGRWKTWRISKRGTFVDGMVVSDITINNLDLSQHSSISLKIGIAEDAGNTGGITVFGRGFGNYGRDIVMRIEAKS</sequence>
<dbReference type="SUPFAM" id="SSF46785">
    <property type="entry name" value="Winged helix' DNA-binding domain"/>
    <property type="match status" value="1"/>
</dbReference>
<dbReference type="CDD" id="cd00090">
    <property type="entry name" value="HTH_ARSR"/>
    <property type="match status" value="1"/>
</dbReference>
<keyword evidence="2" id="KW-0614">Plasmid</keyword>
<proteinExistence type="predicted"/>
<evidence type="ECO:0000313" key="2">
    <source>
        <dbReference type="EMBL" id="XBT98173.1"/>
    </source>
</evidence>
<dbReference type="AlphaFoldDB" id="A0AAU7S787"/>
<accession>A0AAU7S787</accession>
<dbReference type="Pfam" id="PF01022">
    <property type="entry name" value="HTH_5"/>
    <property type="match status" value="1"/>
</dbReference>
<dbReference type="InterPro" id="IPR011991">
    <property type="entry name" value="ArsR-like_HTH"/>
</dbReference>
<gene>
    <name evidence="2" type="ORF">ABM479_35725</name>
</gene>
<dbReference type="InterPro" id="IPR036390">
    <property type="entry name" value="WH_DNA-bd_sf"/>
</dbReference>
<dbReference type="GO" id="GO:0003700">
    <property type="term" value="F:DNA-binding transcription factor activity"/>
    <property type="evidence" value="ECO:0007669"/>
    <property type="project" value="InterPro"/>
</dbReference>
<evidence type="ECO:0000259" key="1">
    <source>
        <dbReference type="SMART" id="SM00418"/>
    </source>
</evidence>
<reference evidence="2" key="1">
    <citation type="submission" date="2024-06" db="EMBL/GenBank/DDBJ databases">
        <authorList>
            <person name="Li T."/>
            <person name="Gao R."/>
        </authorList>
    </citation>
    <scope>NUCLEOTIDE SEQUENCE</scope>
    <source>
        <strain evidence="2">ZPR3</strain>
        <plasmid evidence="2">unnamed5</plasmid>
    </source>
</reference>
<protein>
    <submittedName>
        <fullName evidence="2">ArsR family transcriptional regulator</fullName>
    </submittedName>
</protein>
<dbReference type="InterPro" id="IPR036388">
    <property type="entry name" value="WH-like_DNA-bd_sf"/>
</dbReference>
<feature type="domain" description="HTH arsR-type" evidence="1">
    <location>
        <begin position="15"/>
        <end position="98"/>
    </location>
</feature>
<dbReference type="Gene3D" id="1.10.10.10">
    <property type="entry name" value="Winged helix-like DNA-binding domain superfamily/Winged helix DNA-binding domain"/>
    <property type="match status" value="1"/>
</dbReference>
<dbReference type="EMBL" id="CP157965">
    <property type="protein sequence ID" value="XBT98173.1"/>
    <property type="molecule type" value="Genomic_DNA"/>
</dbReference>
<name>A0AAU7S787_9HYPH</name>
<geneLocation type="plasmid" evidence="2">
    <name>unnamed5</name>
</geneLocation>
<dbReference type="InterPro" id="IPR001845">
    <property type="entry name" value="HTH_ArsR_DNA-bd_dom"/>
</dbReference>
<dbReference type="RefSeq" id="WP_349963492.1">
    <property type="nucleotide sequence ID" value="NZ_CP157965.1"/>
</dbReference>